<dbReference type="PANTHER" id="PTHR46539:SF33">
    <property type="entry name" value="(WILD MALAYSIAN BANANA) HYPOTHETICAL PROTEIN"/>
    <property type="match status" value="1"/>
</dbReference>
<evidence type="ECO:0000256" key="7">
    <source>
        <dbReference type="ARBA" id="ARBA00023136"/>
    </source>
</evidence>
<sequence>MTLVLCLFIALFLFCFSLGLVFLVYTWILWTSSLRSPADGAADKGGEKGLSTAELERLGDGGGAAAGQECAVCLDDIEAGQASRVLPGCRHAFHRACADRWLTTHPDCPVCRAHLDPPPMPPPPIAPPSVPVEVVVCR</sequence>
<keyword evidence="7" id="KW-0472">Membrane</keyword>
<name>A0A8J5GIP2_ZINOF</name>
<evidence type="ECO:0000313" key="11">
    <source>
        <dbReference type="Proteomes" id="UP000734854"/>
    </source>
</evidence>
<evidence type="ECO:0000256" key="6">
    <source>
        <dbReference type="ARBA" id="ARBA00022989"/>
    </source>
</evidence>
<dbReference type="PROSITE" id="PS50089">
    <property type="entry name" value="ZF_RING_2"/>
    <property type="match status" value="1"/>
</dbReference>
<dbReference type="OrthoDB" id="678282at2759"/>
<proteinExistence type="predicted"/>
<dbReference type="SMART" id="SM00184">
    <property type="entry name" value="RING"/>
    <property type="match status" value="1"/>
</dbReference>
<evidence type="ECO:0000313" key="10">
    <source>
        <dbReference type="EMBL" id="KAG6508391.1"/>
    </source>
</evidence>
<evidence type="ECO:0000256" key="1">
    <source>
        <dbReference type="ARBA" id="ARBA00004370"/>
    </source>
</evidence>
<evidence type="ECO:0000256" key="5">
    <source>
        <dbReference type="ARBA" id="ARBA00022833"/>
    </source>
</evidence>
<evidence type="ECO:0000256" key="8">
    <source>
        <dbReference type="PROSITE-ProRule" id="PRU00175"/>
    </source>
</evidence>
<dbReference type="AlphaFoldDB" id="A0A8J5GIP2"/>
<dbReference type="InterPro" id="IPR001841">
    <property type="entry name" value="Znf_RING"/>
</dbReference>
<dbReference type="GO" id="GO:0016020">
    <property type="term" value="C:membrane"/>
    <property type="evidence" value="ECO:0007669"/>
    <property type="project" value="UniProtKB-SubCell"/>
</dbReference>
<protein>
    <recommendedName>
        <fullName evidence="9">RING-type domain-containing protein</fullName>
    </recommendedName>
</protein>
<dbReference type="GO" id="GO:0008270">
    <property type="term" value="F:zinc ion binding"/>
    <property type="evidence" value="ECO:0007669"/>
    <property type="project" value="UniProtKB-KW"/>
</dbReference>
<evidence type="ECO:0000256" key="4">
    <source>
        <dbReference type="ARBA" id="ARBA00022771"/>
    </source>
</evidence>
<accession>A0A8J5GIP2</accession>
<reference evidence="10 11" key="1">
    <citation type="submission" date="2020-08" db="EMBL/GenBank/DDBJ databases">
        <title>Plant Genome Project.</title>
        <authorList>
            <person name="Zhang R.-G."/>
        </authorList>
    </citation>
    <scope>NUCLEOTIDE SEQUENCE [LARGE SCALE GENOMIC DNA]</scope>
    <source>
        <tissue evidence="10">Rhizome</tissue>
    </source>
</reference>
<comment type="caution">
    <text evidence="10">The sequence shown here is derived from an EMBL/GenBank/DDBJ whole genome shotgun (WGS) entry which is preliminary data.</text>
</comment>
<keyword evidence="11" id="KW-1185">Reference proteome</keyword>
<organism evidence="10 11">
    <name type="scientific">Zingiber officinale</name>
    <name type="common">Ginger</name>
    <name type="synonym">Amomum zingiber</name>
    <dbReference type="NCBI Taxonomy" id="94328"/>
    <lineage>
        <taxon>Eukaryota</taxon>
        <taxon>Viridiplantae</taxon>
        <taxon>Streptophyta</taxon>
        <taxon>Embryophyta</taxon>
        <taxon>Tracheophyta</taxon>
        <taxon>Spermatophyta</taxon>
        <taxon>Magnoliopsida</taxon>
        <taxon>Liliopsida</taxon>
        <taxon>Zingiberales</taxon>
        <taxon>Zingiberaceae</taxon>
        <taxon>Zingiber</taxon>
    </lineage>
</organism>
<evidence type="ECO:0000259" key="9">
    <source>
        <dbReference type="PROSITE" id="PS50089"/>
    </source>
</evidence>
<keyword evidence="6" id="KW-1133">Transmembrane helix</keyword>
<dbReference type="Proteomes" id="UP000734854">
    <property type="component" value="Unassembled WGS sequence"/>
</dbReference>
<dbReference type="PANTHER" id="PTHR46539">
    <property type="entry name" value="E3 UBIQUITIN-PROTEIN LIGASE ATL42"/>
    <property type="match status" value="1"/>
</dbReference>
<gene>
    <name evidence="10" type="ORF">ZIOFF_033765</name>
</gene>
<feature type="domain" description="RING-type" evidence="9">
    <location>
        <begin position="70"/>
        <end position="112"/>
    </location>
</feature>
<evidence type="ECO:0000256" key="3">
    <source>
        <dbReference type="ARBA" id="ARBA00022723"/>
    </source>
</evidence>
<evidence type="ECO:0000256" key="2">
    <source>
        <dbReference type="ARBA" id="ARBA00022692"/>
    </source>
</evidence>
<dbReference type="Pfam" id="PF13639">
    <property type="entry name" value="zf-RING_2"/>
    <property type="match status" value="1"/>
</dbReference>
<keyword evidence="3" id="KW-0479">Metal-binding</keyword>
<keyword evidence="4 8" id="KW-0863">Zinc-finger</keyword>
<dbReference type="EMBL" id="JACMSC010000009">
    <property type="protein sequence ID" value="KAG6508391.1"/>
    <property type="molecule type" value="Genomic_DNA"/>
</dbReference>
<comment type="subcellular location">
    <subcellularLocation>
        <location evidence="1">Membrane</location>
    </subcellularLocation>
</comment>
<keyword evidence="2" id="KW-0812">Transmembrane</keyword>
<keyword evidence="5" id="KW-0862">Zinc</keyword>